<dbReference type="SUPFAM" id="SSF103247">
    <property type="entry name" value="TT1751-like"/>
    <property type="match status" value="1"/>
</dbReference>
<evidence type="ECO:0000313" key="4">
    <source>
        <dbReference type="Proteomes" id="UP000070186"/>
    </source>
</evidence>
<keyword evidence="1" id="KW-0732">Signal</keyword>
<keyword evidence="4" id="KW-1185">Reference proteome</keyword>
<dbReference type="AlphaFoldDB" id="A0A133XLW5"/>
<evidence type="ECO:0000259" key="2">
    <source>
        <dbReference type="Pfam" id="PF03625"/>
    </source>
</evidence>
<dbReference type="STRING" id="281362.AT959_06165"/>
<proteinExistence type="predicted"/>
<dbReference type="EMBL" id="LODL01000010">
    <property type="protein sequence ID" value="KXB31923.1"/>
    <property type="molecule type" value="Genomic_DNA"/>
</dbReference>
<accession>A0A133XLW5</accession>
<dbReference type="Pfam" id="PF03625">
    <property type="entry name" value="DUF302"/>
    <property type="match status" value="1"/>
</dbReference>
<dbReference type="InterPro" id="IPR005180">
    <property type="entry name" value="DUF302"/>
</dbReference>
<comment type="caution">
    <text evidence="3">The sequence shown here is derived from an EMBL/GenBank/DDBJ whole genome shotgun (WGS) entry which is preliminary data.</text>
</comment>
<dbReference type="Gene3D" id="3.30.310.70">
    <property type="entry name" value="TT1751-like domain"/>
    <property type="match status" value="1"/>
</dbReference>
<gene>
    <name evidence="3" type="ORF">AT959_06165</name>
</gene>
<evidence type="ECO:0000313" key="3">
    <source>
        <dbReference type="EMBL" id="KXB31923.1"/>
    </source>
</evidence>
<dbReference type="InterPro" id="IPR035923">
    <property type="entry name" value="TT1751-like_sf"/>
</dbReference>
<evidence type="ECO:0000256" key="1">
    <source>
        <dbReference type="SAM" id="SignalP"/>
    </source>
</evidence>
<dbReference type="Proteomes" id="UP000070186">
    <property type="component" value="Unassembled WGS sequence"/>
</dbReference>
<organism evidence="3 4">
    <name type="scientific">Dechloromonas denitrificans</name>
    <dbReference type="NCBI Taxonomy" id="281362"/>
    <lineage>
        <taxon>Bacteria</taxon>
        <taxon>Pseudomonadati</taxon>
        <taxon>Pseudomonadota</taxon>
        <taxon>Betaproteobacteria</taxon>
        <taxon>Rhodocyclales</taxon>
        <taxon>Azonexaceae</taxon>
        <taxon>Dechloromonas</taxon>
    </lineage>
</organism>
<feature type="domain" description="DUF302" evidence="2">
    <location>
        <begin position="88"/>
        <end position="126"/>
    </location>
</feature>
<feature type="chain" id="PRO_5007459813" description="DUF302 domain-containing protein" evidence="1">
    <location>
        <begin position="33"/>
        <end position="167"/>
    </location>
</feature>
<sequence length="167" mass="17561">MLAPFGAPFFLRSAFSLLIGLACCLGSPVVAADDVATKVVAGSDFSATREALVEAIEAEGLVVSAVIPFNQMLARTAGDLAKSASPFVGAEIVQFCSSQLAWQLLEEDVSQIALCPLSIAVYTTPGEPAAVVLAWRMPGQGSAGRGRAEKLLRKIVDRAAELARLRW</sequence>
<protein>
    <recommendedName>
        <fullName evidence="2">DUF302 domain-containing protein</fullName>
    </recommendedName>
</protein>
<reference evidence="3 4" key="1">
    <citation type="submission" date="2015-12" db="EMBL/GenBank/DDBJ databases">
        <title>Nitrous oxide reduction kinetics distinguish bacteria harboring typical versus atypical NosZ.</title>
        <authorList>
            <person name="Yoon S."/>
            <person name="Nissen S."/>
            <person name="Park D."/>
            <person name="Sanford R.A."/>
            <person name="Loeffler F.E."/>
        </authorList>
    </citation>
    <scope>NUCLEOTIDE SEQUENCE [LARGE SCALE GENOMIC DNA]</scope>
    <source>
        <strain evidence="3 4">ATCC BAA-841</strain>
    </source>
</reference>
<name>A0A133XLW5_9RHOO</name>
<feature type="signal peptide" evidence="1">
    <location>
        <begin position="1"/>
        <end position="32"/>
    </location>
</feature>